<dbReference type="SUPFAM" id="SSF52540">
    <property type="entry name" value="P-loop containing nucleoside triphosphate hydrolases"/>
    <property type="match status" value="1"/>
</dbReference>
<dbReference type="Proteomes" id="UP001595748">
    <property type="component" value="Unassembled WGS sequence"/>
</dbReference>
<organism evidence="2 3">
    <name type="scientific">Deinococcus antarcticus</name>
    <dbReference type="NCBI Taxonomy" id="1298767"/>
    <lineage>
        <taxon>Bacteria</taxon>
        <taxon>Thermotogati</taxon>
        <taxon>Deinococcota</taxon>
        <taxon>Deinococci</taxon>
        <taxon>Deinococcales</taxon>
        <taxon>Deinococcaceae</taxon>
        <taxon>Deinococcus</taxon>
    </lineage>
</organism>
<keyword evidence="2" id="KW-0067">ATP-binding</keyword>
<name>A0ABV8A4U5_9DEIO</name>
<evidence type="ECO:0000259" key="1">
    <source>
        <dbReference type="Pfam" id="PF13538"/>
    </source>
</evidence>
<accession>A0ABV8A4U5</accession>
<dbReference type="Gene3D" id="3.40.50.300">
    <property type="entry name" value="P-loop containing nucleotide triphosphate hydrolases"/>
    <property type="match status" value="1"/>
</dbReference>
<comment type="caution">
    <text evidence="2">The sequence shown here is derived from an EMBL/GenBank/DDBJ whole genome shotgun (WGS) entry which is preliminary data.</text>
</comment>
<dbReference type="RefSeq" id="WP_380076525.1">
    <property type="nucleotide sequence ID" value="NZ_JBHRZF010000067.1"/>
</dbReference>
<reference evidence="3" key="1">
    <citation type="journal article" date="2019" name="Int. J. Syst. Evol. Microbiol.">
        <title>The Global Catalogue of Microorganisms (GCM) 10K type strain sequencing project: providing services to taxonomists for standard genome sequencing and annotation.</title>
        <authorList>
            <consortium name="The Broad Institute Genomics Platform"/>
            <consortium name="The Broad Institute Genome Sequencing Center for Infectious Disease"/>
            <person name="Wu L."/>
            <person name="Ma J."/>
        </authorList>
    </citation>
    <scope>NUCLEOTIDE SEQUENCE [LARGE SCALE GENOMIC DNA]</scope>
    <source>
        <strain evidence="3">CCTCC AB 2013263</strain>
    </source>
</reference>
<dbReference type="InterPro" id="IPR027785">
    <property type="entry name" value="UvrD-like_helicase_C"/>
</dbReference>
<sequence length="342" mass="38714">MQNLVDYTMLPPEQLFGFNSDGSPRIEVSNAAKIAQDMILPVCYRNTPWALTIAHGLGFGTNRAEGLVQLFDDISLWEAIGYEVVSGSFEPKSNISLRRRGDAFPQIFKENLYAKDVILTEVFDDDDAQVDWAARSISRDLTIDELQIEDIMVIVSDSSKFVNIGKKLSAELLKYGVKSHLTGIDTNRDEFFIKDSVVITTIHRAKGNEAAMVYLINSEYGNGKFDLIKRRNTLYTGITRSRAWVRVCGVGVDMLAIKKEVELIIANDFKLNFVVPTDEERKKLRNIHRDRSAGEIRNLENIVKNTGEFIEKVHSGDVPIEALSQDDLARLREILERTREVK</sequence>
<evidence type="ECO:0000313" key="3">
    <source>
        <dbReference type="Proteomes" id="UP001595748"/>
    </source>
</evidence>
<keyword evidence="3" id="KW-1185">Reference proteome</keyword>
<gene>
    <name evidence="2" type="ORF">ACFOPQ_06305</name>
</gene>
<proteinExistence type="predicted"/>
<dbReference type="Pfam" id="PF13538">
    <property type="entry name" value="UvrD_C_2"/>
    <property type="match status" value="1"/>
</dbReference>
<dbReference type="GO" id="GO:0005524">
    <property type="term" value="F:ATP binding"/>
    <property type="evidence" value="ECO:0007669"/>
    <property type="project" value="UniProtKB-KW"/>
</dbReference>
<protein>
    <submittedName>
        <fullName evidence="2">ATP-binding domain-containing protein</fullName>
    </submittedName>
</protein>
<evidence type="ECO:0000313" key="2">
    <source>
        <dbReference type="EMBL" id="MFC3860376.1"/>
    </source>
</evidence>
<feature type="domain" description="UvrD-like helicase C-terminal" evidence="1">
    <location>
        <begin position="197"/>
        <end position="247"/>
    </location>
</feature>
<keyword evidence="2" id="KW-0547">Nucleotide-binding</keyword>
<dbReference type="EMBL" id="JBHRZF010000067">
    <property type="protein sequence ID" value="MFC3860376.1"/>
    <property type="molecule type" value="Genomic_DNA"/>
</dbReference>
<dbReference type="InterPro" id="IPR027417">
    <property type="entry name" value="P-loop_NTPase"/>
</dbReference>